<feature type="transmembrane region" description="Helical" evidence="1">
    <location>
        <begin position="112"/>
        <end position="132"/>
    </location>
</feature>
<evidence type="ECO:0000313" key="2">
    <source>
        <dbReference type="EMBL" id="SHI35925.1"/>
    </source>
</evidence>
<sequence length="469" mass="51163">MAIKREYGAECPYIPAGPFKIRIPFVHYRFEWADYIQGLLMCAVCLGAIPMLQEYLGMPFEVAMAIVLLNGMFYCAHVLLGDPVVPGWITPAIPLLILHVAQFEMGPERMQALIAFEMSLGILAIFLGITGLGKKIVNIVPNAMQSGIILGAGFAAVMIIFNEGARFDQFPISIIICVGLGFYLLFSTHFKSIRDNNKVLKTIGNLGILPVVVLAIIVGPLIGETAWPQIEWGITKPALSVLWHDWTMLGVGIPPVSMFVKSIPMVLSCYIVLFGDMIQSRALLDDVAEFRPDEKIDYNPNRSHLIFGLRNLVMSIIGPDLTMCGPLWAAMQVVVCERYKQGRDAMDSINGGAGSFRFGTLTGYLLLPIVTLCKPILGIALASTMLIQGYVSVRVGVMKSKTFNDLGIAGVMGAVLATRGAAWGLAAGIVLCIIVNMFHKPAYDTYLFPEEETVPLKAAEEMKQAHGSC</sequence>
<dbReference type="Proteomes" id="UP000184052">
    <property type="component" value="Unassembled WGS sequence"/>
</dbReference>
<dbReference type="RefSeq" id="WP_073045535.1">
    <property type="nucleotide sequence ID" value="NZ_FQZL01000004.1"/>
</dbReference>
<accession>A0A1M6AHH8</accession>
<dbReference type="OrthoDB" id="354989at2"/>
<feature type="transmembrane region" description="Helical" evidence="1">
    <location>
        <begin position="167"/>
        <end position="186"/>
    </location>
</feature>
<evidence type="ECO:0000256" key="1">
    <source>
        <dbReference type="SAM" id="Phobius"/>
    </source>
</evidence>
<name>A0A1M6AHH8_9FIRM</name>
<feature type="transmembrane region" description="Helical" evidence="1">
    <location>
        <begin position="35"/>
        <end position="52"/>
    </location>
</feature>
<feature type="transmembrane region" description="Helical" evidence="1">
    <location>
        <begin position="364"/>
        <end position="387"/>
    </location>
</feature>
<feature type="transmembrane region" description="Helical" evidence="1">
    <location>
        <begin position="247"/>
        <end position="273"/>
    </location>
</feature>
<feature type="transmembrane region" description="Helical" evidence="1">
    <location>
        <begin position="407"/>
        <end position="435"/>
    </location>
</feature>
<reference evidence="2 3" key="1">
    <citation type="submission" date="2016-11" db="EMBL/GenBank/DDBJ databases">
        <authorList>
            <person name="Jaros S."/>
            <person name="Januszkiewicz K."/>
            <person name="Wedrychowicz H."/>
        </authorList>
    </citation>
    <scope>NUCLEOTIDE SEQUENCE [LARGE SCALE GENOMIC DNA]</scope>
    <source>
        <strain evidence="2 3">DSM 17477</strain>
    </source>
</reference>
<dbReference type="EMBL" id="FQZL01000004">
    <property type="protein sequence ID" value="SHI35925.1"/>
    <property type="molecule type" value="Genomic_DNA"/>
</dbReference>
<proteinExistence type="predicted"/>
<dbReference type="STRING" id="1121476.SAMN02745751_00123"/>
<keyword evidence="1" id="KW-0472">Membrane</keyword>
<gene>
    <name evidence="2" type="ORF">SAMN02745751_00123</name>
</gene>
<feature type="transmembrane region" description="Helical" evidence="1">
    <location>
        <begin position="59"/>
        <end position="80"/>
    </location>
</feature>
<keyword evidence="1" id="KW-1133">Transmembrane helix</keyword>
<keyword evidence="3" id="KW-1185">Reference proteome</keyword>
<organism evidence="2 3">
    <name type="scientific">Dethiosulfatibacter aminovorans DSM 17477</name>
    <dbReference type="NCBI Taxonomy" id="1121476"/>
    <lineage>
        <taxon>Bacteria</taxon>
        <taxon>Bacillati</taxon>
        <taxon>Bacillota</taxon>
        <taxon>Tissierellia</taxon>
        <taxon>Dethiosulfatibacter</taxon>
    </lineage>
</organism>
<evidence type="ECO:0000313" key="3">
    <source>
        <dbReference type="Proteomes" id="UP000184052"/>
    </source>
</evidence>
<protein>
    <submittedName>
        <fullName evidence="2">Predicted benzoate:H+ symporter BenE</fullName>
    </submittedName>
</protein>
<keyword evidence="1" id="KW-0812">Transmembrane</keyword>
<dbReference type="AlphaFoldDB" id="A0A1M6AHH8"/>
<feature type="transmembrane region" description="Helical" evidence="1">
    <location>
        <begin position="139"/>
        <end position="161"/>
    </location>
</feature>
<feature type="transmembrane region" description="Helical" evidence="1">
    <location>
        <begin position="206"/>
        <end position="227"/>
    </location>
</feature>